<feature type="domain" description="SSD" evidence="7">
    <location>
        <begin position="687"/>
        <end position="810"/>
    </location>
</feature>
<feature type="transmembrane region" description="Helical" evidence="6">
    <location>
        <begin position="690"/>
        <end position="712"/>
    </location>
</feature>
<evidence type="ECO:0000259" key="7">
    <source>
        <dbReference type="PROSITE" id="PS50156"/>
    </source>
</evidence>
<keyword evidence="9" id="KW-1185">Reference proteome</keyword>
<keyword evidence="4 6" id="KW-1133">Transmembrane helix</keyword>
<feature type="transmembrane region" description="Helical" evidence="6">
    <location>
        <begin position="666"/>
        <end position="683"/>
    </location>
</feature>
<feature type="transmembrane region" description="Helical" evidence="6">
    <location>
        <begin position="387"/>
        <end position="410"/>
    </location>
</feature>
<evidence type="ECO:0000256" key="3">
    <source>
        <dbReference type="ARBA" id="ARBA00022692"/>
    </source>
</evidence>
<dbReference type="PROSITE" id="PS50156">
    <property type="entry name" value="SSD"/>
    <property type="match status" value="1"/>
</dbReference>
<dbReference type="InterPro" id="IPR050545">
    <property type="entry name" value="Mycobact_MmpL"/>
</dbReference>
<dbReference type="Gene3D" id="1.20.1640.10">
    <property type="entry name" value="Multidrug efflux transporter AcrB transmembrane domain"/>
    <property type="match status" value="2"/>
</dbReference>
<feature type="transmembrane region" description="Helical" evidence="6">
    <location>
        <begin position="321"/>
        <end position="342"/>
    </location>
</feature>
<dbReference type="Pfam" id="PF03176">
    <property type="entry name" value="MMPL"/>
    <property type="match status" value="2"/>
</dbReference>
<evidence type="ECO:0000256" key="2">
    <source>
        <dbReference type="ARBA" id="ARBA00022475"/>
    </source>
</evidence>
<feature type="transmembrane region" description="Helical" evidence="6">
    <location>
        <begin position="269"/>
        <end position="288"/>
    </location>
</feature>
<dbReference type="Proteomes" id="UP001589607">
    <property type="component" value="Unassembled WGS sequence"/>
</dbReference>
<dbReference type="PANTHER" id="PTHR33406:SF13">
    <property type="entry name" value="MEMBRANE PROTEIN YDFJ"/>
    <property type="match status" value="1"/>
</dbReference>
<organism evidence="8 9">
    <name type="scientific">Flavobacterium jumunjinense</name>
    <dbReference type="NCBI Taxonomy" id="998845"/>
    <lineage>
        <taxon>Bacteria</taxon>
        <taxon>Pseudomonadati</taxon>
        <taxon>Bacteroidota</taxon>
        <taxon>Flavobacteriia</taxon>
        <taxon>Flavobacteriales</taxon>
        <taxon>Flavobacteriaceae</taxon>
        <taxon>Flavobacterium</taxon>
    </lineage>
</organism>
<feature type="transmembrane region" description="Helical" evidence="6">
    <location>
        <begin position="785"/>
        <end position="811"/>
    </location>
</feature>
<keyword evidence="8" id="KW-0808">Transferase</keyword>
<evidence type="ECO:0000256" key="6">
    <source>
        <dbReference type="SAM" id="Phobius"/>
    </source>
</evidence>
<gene>
    <name evidence="8" type="ORF">ACFFVF_05455</name>
</gene>
<reference evidence="8 9" key="1">
    <citation type="submission" date="2024-09" db="EMBL/GenBank/DDBJ databases">
        <authorList>
            <person name="Sun Q."/>
            <person name="Mori K."/>
        </authorList>
    </citation>
    <scope>NUCLEOTIDE SEQUENCE [LARGE SCALE GENOMIC DNA]</scope>
    <source>
        <strain evidence="8 9">CECT 7955</strain>
    </source>
</reference>
<sequence length="1233" mass="140261">MQNFFIAINSYVNRRKLFSVLLFFVFFLIVGHFAFKIQFSEDITRLIPTNDKTSTTTKVLNQLNFSDKITVKISLEGENEAEVLSEMANLFIDDLDQECKGYIEEVQGKLDDENLEEVFDFVYNNLPLFLDEKDYQSIENKIQEDSISKIVESSYKSLISPTGIVSRDFILRDPLGISFIALKKMQQLSIGDDFQLQDGYIITKNKKNILLFVTPVLPTNETDKNTVFVDKLNAIKDSLNTQFKDKASLSFFGATPVAVGNATQIKKDVQLTSIFAGIALILILAFFYRSITTPIIIFIPSLLGAVFALAILYFTKSSVSAISLGISSILLGETTDYSIYVLTHLRNNKDVKLLYNDISKPLLLCGITTSISFLCLFFIKSEALKDLGVFAALCVTATSVFSLILIPLLYKFKKEKSIIGIKVFGGEKNILDKLAAYSYHKNKFFVIAMLVLLIVSSLFYSKVTFNNDLASLNFMSAELKQTEKELEKITDGNSKSIYLANYGDSFDAILKDNNTLFKILNANKEDSKIVNFSSIGGLVFSEKVQNDKIALWNYFWSNSKKNELKERLISEGNKYGFKESSFENFYDHLEMQFIPVSIADYKKIKSFFIEEFVAQKNGFHTISTIVKVSKEKRDAFVEEIKKQPNLVVIDRQQTNETFLGTLKDNFGTLINYSFIAMFFILLFSFRRIELVIVSIIPIMISWVFTTGLMGLFGLQFNVINIIVCTLIFGIGVDYSIFMTSALQKEHTYGRSELPTYRTSIMLSVATTILGIGVLIFAKHPALKSISIIAIIGIFSALLITFIVQPLVFAFFVTSRVKKGLPPFEIKRLIHSILSFIYYGLGGFLLSIVSVLLMKISPMLKGKKLKIFHSVLSKFMLSVLKTYPSNKKTVINKTEEKFEKPAVIIANHTSFLDILAIGSLSPKIIFLVSDWVYNSPIFGKGVRLAGFYPVSSGIDNGVEHLRSKVEQGFSLMVFPEGTRSEDNTVKRFHKGAFYLAEQFELDIVPVIIHGYSEVLPKGDFVINGGATNVEILPRISFDDEFFGKDYSERTKKLSLFFKEQYKKKRIELEQPDYFKKKLFNSFDYKESIVVNQVKDDFKEKALLYHKLNEFISEKAKILHIANDYGQCDILLLLQQSQREITSFIADEEKRGVAKTNYLIKKRKLNYIDIFETILQNKYNVVLFSDKNSNVEMKDILSISDCIILLDAEKYKEDVLLKDFVLESEEDKIIVLKRR</sequence>
<feature type="transmembrane region" description="Helical" evidence="6">
    <location>
        <begin position="17"/>
        <end position="35"/>
    </location>
</feature>
<keyword evidence="5 6" id="KW-0472">Membrane</keyword>
<feature type="transmembrane region" description="Helical" evidence="6">
    <location>
        <begin position="295"/>
        <end position="315"/>
    </location>
</feature>
<protein>
    <submittedName>
        <fullName evidence="8">1-acyl-sn-glycerol-3-phosphate acyltransferase</fullName>
    </submittedName>
</protein>
<keyword evidence="2" id="KW-1003">Cell membrane</keyword>
<comment type="caution">
    <text evidence="8">The sequence shown here is derived from an EMBL/GenBank/DDBJ whole genome shotgun (WGS) entry which is preliminary data.</text>
</comment>
<dbReference type="Pfam" id="PF01553">
    <property type="entry name" value="Acyltransferase"/>
    <property type="match status" value="1"/>
</dbReference>
<dbReference type="RefSeq" id="WP_236457428.1">
    <property type="nucleotide sequence ID" value="NZ_CBCSGE010000006.1"/>
</dbReference>
<dbReference type="EMBL" id="JBHMEY010000012">
    <property type="protein sequence ID" value="MFB9095953.1"/>
    <property type="molecule type" value="Genomic_DNA"/>
</dbReference>
<keyword evidence="8" id="KW-0012">Acyltransferase</keyword>
<feature type="transmembrane region" description="Helical" evidence="6">
    <location>
        <begin position="444"/>
        <end position="461"/>
    </location>
</feature>
<name>A0ABV5GKN7_9FLAO</name>
<dbReference type="PANTHER" id="PTHR33406">
    <property type="entry name" value="MEMBRANE PROTEIN MJ1562-RELATED"/>
    <property type="match status" value="1"/>
</dbReference>
<accession>A0ABV5GKN7</accession>
<feature type="transmembrane region" description="Helical" evidence="6">
    <location>
        <begin position="718"/>
        <end position="737"/>
    </location>
</feature>
<feature type="transmembrane region" description="Helical" evidence="6">
    <location>
        <begin position="758"/>
        <end position="779"/>
    </location>
</feature>
<dbReference type="SUPFAM" id="SSF69593">
    <property type="entry name" value="Glycerol-3-phosphate (1)-acyltransferase"/>
    <property type="match status" value="1"/>
</dbReference>
<evidence type="ECO:0000256" key="4">
    <source>
        <dbReference type="ARBA" id="ARBA00022989"/>
    </source>
</evidence>
<dbReference type="InterPro" id="IPR000731">
    <property type="entry name" value="SSD"/>
</dbReference>
<feature type="transmembrane region" description="Helical" evidence="6">
    <location>
        <begin position="832"/>
        <end position="853"/>
    </location>
</feature>
<proteinExistence type="predicted"/>
<evidence type="ECO:0000313" key="8">
    <source>
        <dbReference type="EMBL" id="MFB9095953.1"/>
    </source>
</evidence>
<dbReference type="SUPFAM" id="SSF82866">
    <property type="entry name" value="Multidrug efflux transporter AcrB transmembrane domain"/>
    <property type="match status" value="2"/>
</dbReference>
<evidence type="ECO:0000256" key="5">
    <source>
        <dbReference type="ARBA" id="ARBA00023136"/>
    </source>
</evidence>
<evidence type="ECO:0000313" key="9">
    <source>
        <dbReference type="Proteomes" id="UP001589607"/>
    </source>
</evidence>
<dbReference type="InterPro" id="IPR004869">
    <property type="entry name" value="MMPL_dom"/>
</dbReference>
<dbReference type="InterPro" id="IPR002123">
    <property type="entry name" value="Plipid/glycerol_acylTrfase"/>
</dbReference>
<comment type="subcellular location">
    <subcellularLocation>
        <location evidence="1">Cell membrane</location>
        <topology evidence="1">Multi-pass membrane protein</topology>
    </subcellularLocation>
</comment>
<feature type="transmembrane region" description="Helical" evidence="6">
    <location>
        <begin position="362"/>
        <end position="381"/>
    </location>
</feature>
<dbReference type="CDD" id="cd07989">
    <property type="entry name" value="LPLAT_AGPAT-like"/>
    <property type="match status" value="1"/>
</dbReference>
<keyword evidence="3 6" id="KW-0812">Transmembrane</keyword>
<dbReference type="GO" id="GO:0016746">
    <property type="term" value="F:acyltransferase activity"/>
    <property type="evidence" value="ECO:0007669"/>
    <property type="project" value="UniProtKB-KW"/>
</dbReference>
<evidence type="ECO:0000256" key="1">
    <source>
        <dbReference type="ARBA" id="ARBA00004651"/>
    </source>
</evidence>
<dbReference type="SMART" id="SM00563">
    <property type="entry name" value="PlsC"/>
    <property type="match status" value="1"/>
</dbReference>